<feature type="compositionally biased region" description="Polar residues" evidence="2">
    <location>
        <begin position="134"/>
        <end position="145"/>
    </location>
</feature>
<keyword evidence="4" id="KW-1185">Reference proteome</keyword>
<name>A0A7G7YMJ0_9CORY</name>
<feature type="coiled-coil region" evidence="1">
    <location>
        <begin position="64"/>
        <end position="113"/>
    </location>
</feature>
<evidence type="ECO:0000256" key="2">
    <source>
        <dbReference type="SAM" id="MobiDB-lite"/>
    </source>
</evidence>
<sequence>MFTQSHWLRFIEGADGGAHNAPDQPKEPSQDADSTPADKQPDDEVDWKAKYEAMKTYSRQWEAKAKANVDAAKKLKEIEDAEKTEVDKLTERLKESEKDNQALQLQVDRMTIAAKFGISADDAEMFLHGDAETMATQAETLAQRSRTPRKAEAPNQGRGTAQGTKAAAEQWADSLLNK</sequence>
<dbReference type="EMBL" id="CP046883">
    <property type="protein sequence ID" value="QNH95710.1"/>
    <property type="molecule type" value="Genomic_DNA"/>
</dbReference>
<evidence type="ECO:0000313" key="3">
    <source>
        <dbReference type="EMBL" id="QNH95710.1"/>
    </source>
</evidence>
<dbReference type="AlphaFoldDB" id="A0A7G7YMJ0"/>
<keyword evidence="1" id="KW-0175">Coiled coil</keyword>
<dbReference type="KEGG" id="cans:GP473_02590"/>
<gene>
    <name evidence="3" type="ORF">GP473_02590</name>
</gene>
<dbReference type="Proteomes" id="UP000515275">
    <property type="component" value="Chromosome"/>
</dbReference>
<evidence type="ECO:0000256" key="1">
    <source>
        <dbReference type="SAM" id="Coils"/>
    </source>
</evidence>
<accession>A0A7G7YMJ0</accession>
<reference evidence="3 4" key="1">
    <citation type="submission" date="2019-12" db="EMBL/GenBank/DDBJ databases">
        <title>Corynebacterium sp. nov., isolated from feces of the Anser Albifrons in China.</title>
        <authorList>
            <person name="Liu Q."/>
        </authorList>
    </citation>
    <scope>NUCLEOTIDE SEQUENCE [LARGE SCALE GENOMIC DNA]</scope>
    <source>
        <strain evidence="3 4">23H37-10</strain>
    </source>
</reference>
<dbReference type="RefSeq" id="WP_185769266.1">
    <property type="nucleotide sequence ID" value="NZ_CP046883.1"/>
</dbReference>
<feature type="region of interest" description="Disordered" evidence="2">
    <location>
        <begin position="134"/>
        <end position="178"/>
    </location>
</feature>
<feature type="region of interest" description="Disordered" evidence="2">
    <location>
        <begin position="1"/>
        <end position="45"/>
    </location>
</feature>
<organism evidence="3 4">
    <name type="scientific">Corynebacterium anserum</name>
    <dbReference type="NCBI Taxonomy" id="2684406"/>
    <lineage>
        <taxon>Bacteria</taxon>
        <taxon>Bacillati</taxon>
        <taxon>Actinomycetota</taxon>
        <taxon>Actinomycetes</taxon>
        <taxon>Mycobacteriales</taxon>
        <taxon>Corynebacteriaceae</taxon>
        <taxon>Corynebacterium</taxon>
    </lineage>
</organism>
<proteinExistence type="predicted"/>
<evidence type="ECO:0000313" key="4">
    <source>
        <dbReference type="Proteomes" id="UP000515275"/>
    </source>
</evidence>
<protein>
    <submittedName>
        <fullName evidence="3">Uncharacterized protein</fullName>
    </submittedName>
</protein>